<feature type="compositionally biased region" description="Basic and acidic residues" evidence="1">
    <location>
        <begin position="278"/>
        <end position="288"/>
    </location>
</feature>
<feature type="compositionally biased region" description="Polar residues" evidence="1">
    <location>
        <begin position="197"/>
        <end position="208"/>
    </location>
</feature>
<protein>
    <submittedName>
        <fullName evidence="3">Uncharacterized protein</fullName>
    </submittedName>
</protein>
<proteinExistence type="predicted"/>
<dbReference type="Proteomes" id="UP001634394">
    <property type="component" value="Unassembled WGS sequence"/>
</dbReference>
<feature type="region of interest" description="Disordered" evidence="1">
    <location>
        <begin position="500"/>
        <end position="530"/>
    </location>
</feature>
<comment type="caution">
    <text evidence="3">The sequence shown here is derived from an EMBL/GenBank/DDBJ whole genome shotgun (WGS) entry which is preliminary data.</text>
</comment>
<feature type="transmembrane region" description="Helical" evidence="2">
    <location>
        <begin position="225"/>
        <end position="245"/>
    </location>
</feature>
<feature type="compositionally biased region" description="Polar residues" evidence="1">
    <location>
        <begin position="266"/>
        <end position="275"/>
    </location>
</feature>
<feature type="compositionally biased region" description="Polar residues" evidence="1">
    <location>
        <begin position="289"/>
        <end position="300"/>
    </location>
</feature>
<feature type="compositionally biased region" description="Polar residues" evidence="1">
    <location>
        <begin position="343"/>
        <end position="353"/>
    </location>
</feature>
<feature type="compositionally biased region" description="Polar residues" evidence="1">
    <location>
        <begin position="512"/>
        <end position="530"/>
    </location>
</feature>
<keyword evidence="2" id="KW-0812">Transmembrane</keyword>
<reference evidence="3 4" key="1">
    <citation type="submission" date="2024-11" db="EMBL/GenBank/DDBJ databases">
        <title>Chromosome-level genome assembly of the freshwater bivalve Anodonta woodiana.</title>
        <authorList>
            <person name="Chen X."/>
        </authorList>
    </citation>
    <scope>NUCLEOTIDE SEQUENCE [LARGE SCALE GENOMIC DNA]</scope>
    <source>
        <strain evidence="3">MN2024</strain>
        <tissue evidence="3">Gills</tissue>
    </source>
</reference>
<keyword evidence="2" id="KW-0472">Membrane</keyword>
<gene>
    <name evidence="3" type="ORF">ACJMK2_007689</name>
</gene>
<evidence type="ECO:0000256" key="2">
    <source>
        <dbReference type="SAM" id="Phobius"/>
    </source>
</evidence>
<feature type="compositionally biased region" description="Polar residues" evidence="1">
    <location>
        <begin position="454"/>
        <end position="469"/>
    </location>
</feature>
<dbReference type="EMBL" id="JBJQND010000011">
    <property type="protein sequence ID" value="KAL3861665.1"/>
    <property type="molecule type" value="Genomic_DNA"/>
</dbReference>
<feature type="region of interest" description="Disordered" evidence="1">
    <location>
        <begin position="343"/>
        <end position="403"/>
    </location>
</feature>
<name>A0ABD3VJA5_SINWO</name>
<feature type="region of interest" description="Disordered" evidence="1">
    <location>
        <begin position="579"/>
        <end position="604"/>
    </location>
</feature>
<evidence type="ECO:0000313" key="3">
    <source>
        <dbReference type="EMBL" id="KAL3861665.1"/>
    </source>
</evidence>
<feature type="region of interest" description="Disordered" evidence="1">
    <location>
        <begin position="425"/>
        <end position="470"/>
    </location>
</feature>
<feature type="region of interest" description="Disordered" evidence="1">
    <location>
        <begin position="197"/>
        <end position="217"/>
    </location>
</feature>
<feature type="compositionally biased region" description="Polar residues" evidence="1">
    <location>
        <begin position="579"/>
        <end position="602"/>
    </location>
</feature>
<organism evidence="3 4">
    <name type="scientific">Sinanodonta woodiana</name>
    <name type="common">Chinese pond mussel</name>
    <name type="synonym">Anodonta woodiana</name>
    <dbReference type="NCBI Taxonomy" id="1069815"/>
    <lineage>
        <taxon>Eukaryota</taxon>
        <taxon>Metazoa</taxon>
        <taxon>Spiralia</taxon>
        <taxon>Lophotrochozoa</taxon>
        <taxon>Mollusca</taxon>
        <taxon>Bivalvia</taxon>
        <taxon>Autobranchia</taxon>
        <taxon>Heteroconchia</taxon>
        <taxon>Palaeoheterodonta</taxon>
        <taxon>Unionida</taxon>
        <taxon>Unionoidea</taxon>
        <taxon>Unionidae</taxon>
        <taxon>Unioninae</taxon>
        <taxon>Sinanodonta</taxon>
    </lineage>
</organism>
<sequence length="686" mass="75307">MSTLDCLSSCNIINVMPFCITLILLVLSQETKVASGEEHKLFPAIQDRVGNTSKQLTENDSSVHLYAELIDVLEKLNVLDQGGHAIACYSLEKIVREVIHVDDNGHRTLGVYLYFDEKDNKKVKGSVPSTSAKNTSDSAVQSLGTQRFSESDQRYKVKNISYVDCTNHSKMGIQGLDSLSRKHDKANATYNVLKQEDNSVNNQTTIGSSRADREDSNGGLSRTQVVVISTCSAVIGVFFVIAGVMRIRNYLKRYREERMLARRAMQRSNSGSLAGTQRHPDAYRRESSASKVSRQGNQVLGRSGGVYSPVNDKDSPKLNYSQNSSPLHFVDNKPFLLINAPSSKNGSVTSSHGSIAFIDEDPSKRRSPITSPDIEDEEDHPLLGKSTDSGNSMDMSVPMDSKGAIHIPDMNLASQTQHNIVSEEDGLPVPASSAPETDINYSSSASREHAPQGKATTDASLGDSKNQNGVRFMIPDDKEQNITSNYAADVIYLSKDNDVQPARDSGAETDLSHSYSVTTGLTQSDSSLSNNPTYRYGNQMEYTPSFVYENFAYSCPNEHAQTRSQHSLLSQTDNFHTSGSDSLLYNQDSVSTNSNEPSSNVPTCDGVICKDNSWEPPILQGASSHHARKTSEGQLVDRDSMGVLALVDERNRKGLSRRTSLPPRIIPLEEYSKRSRGPHSITISKQ</sequence>
<dbReference type="AlphaFoldDB" id="A0ABD3VJA5"/>
<keyword evidence="2" id="KW-1133">Transmembrane helix</keyword>
<accession>A0ABD3VJA5</accession>
<keyword evidence="4" id="KW-1185">Reference proteome</keyword>
<evidence type="ECO:0000256" key="1">
    <source>
        <dbReference type="SAM" id="MobiDB-lite"/>
    </source>
</evidence>
<evidence type="ECO:0000313" key="4">
    <source>
        <dbReference type="Proteomes" id="UP001634394"/>
    </source>
</evidence>
<feature type="region of interest" description="Disordered" evidence="1">
    <location>
        <begin position="263"/>
        <end position="325"/>
    </location>
</feature>